<evidence type="ECO:0000256" key="4">
    <source>
        <dbReference type="ARBA" id="ARBA00022989"/>
    </source>
</evidence>
<name>A0A9P9AH27_9HYPO</name>
<evidence type="ECO:0000256" key="5">
    <source>
        <dbReference type="ARBA" id="ARBA00023136"/>
    </source>
</evidence>
<keyword evidence="2" id="KW-0812">Transmembrane</keyword>
<gene>
    <name evidence="8" type="ORF">B0T10DRAFT_372531</name>
</gene>
<keyword evidence="3" id="KW-0732">Signal</keyword>
<dbReference type="OrthoDB" id="5985073at2759"/>
<dbReference type="SMART" id="SM00321">
    <property type="entry name" value="WSC"/>
    <property type="match status" value="1"/>
</dbReference>
<dbReference type="Pfam" id="PF01822">
    <property type="entry name" value="WSC"/>
    <property type="match status" value="1"/>
</dbReference>
<dbReference type="InterPro" id="IPR002889">
    <property type="entry name" value="WSC_carb-bd"/>
</dbReference>
<dbReference type="EMBL" id="JAGPYM010000115">
    <property type="protein sequence ID" value="KAH6867216.1"/>
    <property type="molecule type" value="Genomic_DNA"/>
</dbReference>
<evidence type="ECO:0000256" key="3">
    <source>
        <dbReference type="ARBA" id="ARBA00022729"/>
    </source>
</evidence>
<evidence type="ECO:0000313" key="9">
    <source>
        <dbReference type="Proteomes" id="UP000777438"/>
    </source>
</evidence>
<comment type="subcellular location">
    <subcellularLocation>
        <location evidence="1">Membrane</location>
        <topology evidence="1">Single-pass membrane protein</topology>
    </subcellularLocation>
</comment>
<feature type="non-terminal residue" evidence="8">
    <location>
        <position position="1"/>
    </location>
</feature>
<accession>A0A9P9AH27</accession>
<dbReference type="Proteomes" id="UP000777438">
    <property type="component" value="Unassembled WGS sequence"/>
</dbReference>
<reference evidence="8 9" key="1">
    <citation type="journal article" date="2021" name="Nat. Commun.">
        <title>Genetic determinants of endophytism in the Arabidopsis root mycobiome.</title>
        <authorList>
            <person name="Mesny F."/>
            <person name="Miyauchi S."/>
            <person name="Thiergart T."/>
            <person name="Pickel B."/>
            <person name="Atanasova L."/>
            <person name="Karlsson M."/>
            <person name="Huettel B."/>
            <person name="Barry K.W."/>
            <person name="Haridas S."/>
            <person name="Chen C."/>
            <person name="Bauer D."/>
            <person name="Andreopoulos W."/>
            <person name="Pangilinan J."/>
            <person name="LaButti K."/>
            <person name="Riley R."/>
            <person name="Lipzen A."/>
            <person name="Clum A."/>
            <person name="Drula E."/>
            <person name="Henrissat B."/>
            <person name="Kohler A."/>
            <person name="Grigoriev I.V."/>
            <person name="Martin F.M."/>
            <person name="Hacquard S."/>
        </authorList>
    </citation>
    <scope>NUCLEOTIDE SEQUENCE [LARGE SCALE GENOMIC DNA]</scope>
    <source>
        <strain evidence="8 9">MPI-CAGE-CH-0241</strain>
    </source>
</reference>
<evidence type="ECO:0000256" key="1">
    <source>
        <dbReference type="ARBA" id="ARBA00004167"/>
    </source>
</evidence>
<keyword evidence="9" id="KW-1185">Reference proteome</keyword>
<evidence type="ECO:0000256" key="2">
    <source>
        <dbReference type="ARBA" id="ARBA00022692"/>
    </source>
</evidence>
<comment type="caution">
    <text evidence="8">The sequence shown here is derived from an EMBL/GenBank/DDBJ whole genome shotgun (WGS) entry which is preliminary data.</text>
</comment>
<protein>
    <recommendedName>
        <fullName evidence="7">WSC domain-containing protein</fullName>
    </recommendedName>
</protein>
<sequence length="158" mass="16816">QCFCGNSTDSVDSASASECNSACLGERSIGCGGLWRLAIYSATASRTTAVASSENPTPRSLNDYSYFGCYSDSSNRILGAASTEPSLNDPKYCCEWCMNVNNNYRWCGVENGNQCFCDSTTSSPGPNSASAADCDFSCPGGGNYQCGAYWFINLYKAT</sequence>
<dbReference type="PROSITE" id="PS51212">
    <property type="entry name" value="WSC"/>
    <property type="match status" value="1"/>
</dbReference>
<dbReference type="InterPro" id="IPR051836">
    <property type="entry name" value="Kremen_rcpt"/>
</dbReference>
<evidence type="ECO:0000313" key="8">
    <source>
        <dbReference type="EMBL" id="KAH6867216.1"/>
    </source>
</evidence>
<feature type="non-terminal residue" evidence="8">
    <location>
        <position position="158"/>
    </location>
</feature>
<dbReference type="GO" id="GO:0005886">
    <property type="term" value="C:plasma membrane"/>
    <property type="evidence" value="ECO:0007669"/>
    <property type="project" value="TreeGrafter"/>
</dbReference>
<dbReference type="PANTHER" id="PTHR24269:SF16">
    <property type="entry name" value="PROTEIN SLG1"/>
    <property type="match status" value="1"/>
</dbReference>
<evidence type="ECO:0000256" key="6">
    <source>
        <dbReference type="ARBA" id="ARBA00023180"/>
    </source>
</evidence>
<keyword evidence="6" id="KW-0325">Glycoprotein</keyword>
<evidence type="ECO:0000259" key="7">
    <source>
        <dbReference type="PROSITE" id="PS51212"/>
    </source>
</evidence>
<proteinExistence type="predicted"/>
<keyword evidence="4" id="KW-1133">Transmembrane helix</keyword>
<feature type="domain" description="WSC" evidence="7">
    <location>
        <begin position="63"/>
        <end position="158"/>
    </location>
</feature>
<keyword evidence="5" id="KW-0472">Membrane</keyword>
<dbReference type="PANTHER" id="PTHR24269">
    <property type="entry name" value="KREMEN PROTEIN"/>
    <property type="match status" value="1"/>
</dbReference>
<organism evidence="8 9">
    <name type="scientific">Thelonectria olida</name>
    <dbReference type="NCBI Taxonomy" id="1576542"/>
    <lineage>
        <taxon>Eukaryota</taxon>
        <taxon>Fungi</taxon>
        <taxon>Dikarya</taxon>
        <taxon>Ascomycota</taxon>
        <taxon>Pezizomycotina</taxon>
        <taxon>Sordariomycetes</taxon>
        <taxon>Hypocreomycetidae</taxon>
        <taxon>Hypocreales</taxon>
        <taxon>Nectriaceae</taxon>
        <taxon>Thelonectria</taxon>
    </lineage>
</organism>
<dbReference type="AlphaFoldDB" id="A0A9P9AH27"/>